<name>A0A3B0Z0Z2_9ZZZZ</name>
<reference evidence="1" key="1">
    <citation type="submission" date="2018-06" db="EMBL/GenBank/DDBJ databases">
        <authorList>
            <person name="Zhirakovskaya E."/>
        </authorList>
    </citation>
    <scope>NUCLEOTIDE SEQUENCE</scope>
</reference>
<proteinExistence type="predicted"/>
<gene>
    <name evidence="1" type="ORF">MNBD_GAMMA12-571</name>
</gene>
<sequence length="342" mass="40456">MMSTYILDTNIYLQNPFFKSLSEEKLDKLKLFGISFTFRDSDVVVSCCNNDIFNKCLAVLKPLSKIFTNSYHRKRRELTRSSGMYTQADLNELYEIQEGKCFFTGESLAGGKRGYSIDHIKPIREYGSSWPGNLALVNLATNNEKRHLSKTQYMHVLKKRNGDAWLKKQRAIRKEIDIKRKSVDRRRKKEVKSLFKHLEKELQEEYPGHKIVYELNQEHPTILFDDIEVNLPVGMLRKSKCFTIKYIAQILIAISNKSLIKEDDKYYRKGMRISTYLNKIEDDLERNEFDCYFGHDVLYDEGYVVISVHFAYDIWFPINFAKTWIKSDCIEYFHEIARAFFR</sequence>
<dbReference type="EMBL" id="UOFL01000250">
    <property type="protein sequence ID" value="VAW82620.1"/>
    <property type="molecule type" value="Genomic_DNA"/>
</dbReference>
<evidence type="ECO:0000313" key="1">
    <source>
        <dbReference type="EMBL" id="VAW82620.1"/>
    </source>
</evidence>
<organism evidence="1">
    <name type="scientific">hydrothermal vent metagenome</name>
    <dbReference type="NCBI Taxonomy" id="652676"/>
    <lineage>
        <taxon>unclassified sequences</taxon>
        <taxon>metagenomes</taxon>
        <taxon>ecological metagenomes</taxon>
    </lineage>
</organism>
<protein>
    <submittedName>
        <fullName evidence="1">Uncharacterized protein</fullName>
    </submittedName>
</protein>
<dbReference type="Gene3D" id="1.10.30.50">
    <property type="match status" value="1"/>
</dbReference>
<dbReference type="AlphaFoldDB" id="A0A3B0Z0Z2"/>
<accession>A0A3B0Z0Z2</accession>